<organism evidence="1 2">
    <name type="scientific">Tissierella simiarum</name>
    <dbReference type="NCBI Taxonomy" id="2841534"/>
    <lineage>
        <taxon>Bacteria</taxon>
        <taxon>Bacillati</taxon>
        <taxon>Bacillota</taxon>
        <taxon>Tissierellia</taxon>
        <taxon>Tissierellales</taxon>
        <taxon>Tissierellaceae</taxon>
        <taxon>Tissierella</taxon>
    </lineage>
</organism>
<dbReference type="InterPro" id="IPR017342">
    <property type="entry name" value="S-AdoMet-dep_Met_synth_prd"/>
</dbReference>
<keyword evidence="2" id="KW-1185">Reference proteome</keyword>
<reference evidence="1 2" key="1">
    <citation type="submission" date="2021-06" db="EMBL/GenBank/DDBJ databases">
        <authorList>
            <person name="Sun Q."/>
            <person name="Li D."/>
        </authorList>
    </citation>
    <scope>NUCLEOTIDE SEQUENCE [LARGE SCALE GENOMIC DNA]</scope>
    <source>
        <strain evidence="1 2">MSJ-40</strain>
    </source>
</reference>
<dbReference type="PIRSF" id="PIRSF037984">
    <property type="entry name" value="Met_synth_TM0269_prd"/>
    <property type="match status" value="1"/>
</dbReference>
<dbReference type="EMBL" id="JAHLPM010000010">
    <property type="protein sequence ID" value="MBU5438907.1"/>
    <property type="molecule type" value="Genomic_DNA"/>
</dbReference>
<protein>
    <submittedName>
        <fullName evidence="1">Methionine synthase</fullName>
    </submittedName>
</protein>
<evidence type="ECO:0000313" key="2">
    <source>
        <dbReference type="Proteomes" id="UP000749471"/>
    </source>
</evidence>
<comment type="caution">
    <text evidence="1">The sequence shown here is derived from an EMBL/GenBank/DDBJ whole genome shotgun (WGS) entry which is preliminary data.</text>
</comment>
<accession>A0ABS6E7M8</accession>
<sequence length="223" mass="25510">MLYINKKEVLRYLGYKNQILDQTTKILIEECIDEIRHLVSKRYIYRILDISRKESKIILSQYILELEGKDINRHLEGAESCVLMAVTLGNYVDTRIRYYEKFDMTKALILDACATTAVEQVCDEACEEIESKVNQQGKKLTPRYSPGYGDLPIEIQQKFISILEADKTIGLTTSSHNILIPRKSVTAIMGIVDENQKIEKRTCLNCNKFSDCIARKEGVSCGN</sequence>
<dbReference type="Proteomes" id="UP000749471">
    <property type="component" value="Unassembled WGS sequence"/>
</dbReference>
<gene>
    <name evidence="1" type="ORF">KQI42_12845</name>
</gene>
<proteinExistence type="predicted"/>
<name>A0ABS6E7M8_9FIRM</name>
<dbReference type="RefSeq" id="WP_216520375.1">
    <property type="nucleotide sequence ID" value="NZ_JAHLPM010000010.1"/>
</dbReference>
<evidence type="ECO:0000313" key="1">
    <source>
        <dbReference type="EMBL" id="MBU5438907.1"/>
    </source>
</evidence>